<evidence type="ECO:0000259" key="1">
    <source>
        <dbReference type="Pfam" id="PF01345"/>
    </source>
</evidence>
<feature type="domain" description="DUF11" evidence="1">
    <location>
        <begin position="2331"/>
        <end position="2432"/>
    </location>
</feature>
<dbReference type="SUPFAM" id="SSF49401">
    <property type="entry name" value="Bacterial adhesins"/>
    <property type="match status" value="3"/>
</dbReference>
<protein>
    <recommendedName>
        <fullName evidence="1">DUF11 domain-containing protein</fullName>
    </recommendedName>
</protein>
<dbReference type="InterPro" id="IPR001434">
    <property type="entry name" value="OmcB-like_DUF11"/>
</dbReference>
<dbReference type="InterPro" id="IPR047589">
    <property type="entry name" value="DUF11_rpt"/>
</dbReference>
<accession>A0A9X0SLP8</accession>
<dbReference type="Gene3D" id="2.60.40.740">
    <property type="match status" value="12"/>
</dbReference>
<dbReference type="RefSeq" id="WP_061663840.1">
    <property type="nucleotide sequence ID" value="NZ_LOMO01000212.1"/>
</dbReference>
<reference evidence="2 3" key="1">
    <citation type="submission" date="2015-12" db="EMBL/GenBank/DDBJ databases">
        <title>Bacillus cereus Group isolate.</title>
        <authorList>
            <person name="Kovac J."/>
        </authorList>
    </citation>
    <scope>NUCLEOTIDE SEQUENCE [LARGE SCALE GENOMIC DNA]</scope>
    <source>
        <strain evidence="2 3">FSL K6-0073</strain>
    </source>
</reference>
<gene>
    <name evidence="2" type="ORF">AT268_07180</name>
</gene>
<dbReference type="Pfam" id="PF01345">
    <property type="entry name" value="DUF11"/>
    <property type="match status" value="14"/>
</dbReference>
<feature type="domain" description="DUF11" evidence="1">
    <location>
        <begin position="1667"/>
        <end position="1770"/>
    </location>
</feature>
<proteinExistence type="predicted"/>
<feature type="domain" description="DUF11" evidence="1">
    <location>
        <begin position="1003"/>
        <end position="1106"/>
    </location>
</feature>
<feature type="domain" description="DUF11" evidence="1">
    <location>
        <begin position="2063"/>
        <end position="2163"/>
    </location>
</feature>
<dbReference type="EMBL" id="LOMO01000212">
    <property type="protein sequence ID" value="KXY32108.1"/>
    <property type="molecule type" value="Genomic_DNA"/>
</dbReference>
<dbReference type="NCBIfam" id="TIGR01451">
    <property type="entry name" value="B_ant_repeat"/>
    <property type="match status" value="16"/>
</dbReference>
<feature type="domain" description="DUF11" evidence="1">
    <location>
        <begin position="347"/>
        <end position="445"/>
    </location>
</feature>
<comment type="caution">
    <text evidence="2">The sequence shown here is derived from an EMBL/GenBank/DDBJ whole genome shotgun (WGS) entry which is preliminary data.</text>
</comment>
<name>A0A9X0SLP8_BACCE</name>
<evidence type="ECO:0000313" key="2">
    <source>
        <dbReference type="EMBL" id="KXY32108.1"/>
    </source>
</evidence>
<feature type="domain" description="DUF11" evidence="1">
    <location>
        <begin position="1267"/>
        <end position="1391"/>
    </location>
</feature>
<evidence type="ECO:0000313" key="3">
    <source>
        <dbReference type="Proteomes" id="UP000075476"/>
    </source>
</evidence>
<feature type="domain" description="DUF11" evidence="1">
    <location>
        <begin position="1135"/>
        <end position="1239"/>
    </location>
</feature>
<feature type="domain" description="DUF11" evidence="1">
    <location>
        <begin position="606"/>
        <end position="710"/>
    </location>
</feature>
<organism evidence="2 3">
    <name type="scientific">Bacillus cereus</name>
    <dbReference type="NCBI Taxonomy" id="1396"/>
    <lineage>
        <taxon>Bacteria</taxon>
        <taxon>Bacillati</taxon>
        <taxon>Bacillota</taxon>
        <taxon>Bacilli</taxon>
        <taxon>Bacillales</taxon>
        <taxon>Bacillaceae</taxon>
        <taxon>Bacillus</taxon>
        <taxon>Bacillus cereus group</taxon>
    </lineage>
</organism>
<dbReference type="InterPro" id="IPR051172">
    <property type="entry name" value="Chlamydia_OmcB"/>
</dbReference>
<feature type="domain" description="DUF11" evidence="1">
    <location>
        <begin position="475"/>
        <end position="564"/>
    </location>
</feature>
<dbReference type="PANTHER" id="PTHR34819:SF3">
    <property type="entry name" value="CELL SURFACE PROTEIN"/>
    <property type="match status" value="1"/>
</dbReference>
<feature type="domain" description="DUF11" evidence="1">
    <location>
        <begin position="1801"/>
        <end position="1902"/>
    </location>
</feature>
<dbReference type="Proteomes" id="UP000075476">
    <property type="component" value="Unassembled WGS sequence"/>
</dbReference>
<feature type="domain" description="DUF11" evidence="1">
    <location>
        <begin position="1404"/>
        <end position="1510"/>
    </location>
</feature>
<sequence>MPFINRFTTTVPGAVTFTGNTLGLSPTSPAPGNIFGTLAVFTTVNTALQVPGFPAGTTDEWQLNSSSAILNLPAGSSVLYAELVWAGTFRTDTEDVLPFLNDNITFTTPAGTFSVTSDPATAQQGSVGNQFYYARSANVTNLVSAGGAGTYTTGAVPAARTSADPTISRSAGWTLEVVYQNASLPLRNLSVYAGQEIIDASSPPVDATISGFATPATGAVTGRVLVTAQEGDSNIVGDQLRFGPNANATVALFGPRNPANNFFQSQICNDIGELDTTGTFGNLNQPLGIALAIRRQGWDITNVNASASLVNNQTSATVRFVTNGDGYAAAGFGVQIDATGPIINPVKSVNRTVAGVGDTLTYTITVPNTGTGSAENVVLRDSIPNGTTFVAGSVTVEGVTQPNANPANGINLGTIPNNTQRIVTFQVRITSFPNPNPILNRAMVSYQFRPFVGSPPITSTSSSNTVQTTVNQATISMQKSVDLQTATLNDVLTYTVNVTNNGNVTANNVIFVDSIPAGTTFVANSVTVNGVARPGANPASSINLGSINALQTTVVRFQVRVTSNPLVNPIPNRASATFTFTPVPGQQPVSGQATSNTVVTTINIADITMRKTVDKAFATVNDVLTYTVTIQNTGNVLATNVIFQDPIPIGTTFIANSVTVDGVSQPGANPASGFTVANISPGGSRTVTFQVRVTSTPSGGTIPNRGNVSANFVVIPNQPPITINRLTNTVVTQVNTGGLNVIKEVNTMQAAVGDTLTYTIAVQNTGNVPLTNVFFQDPISSAVSFVANSVTINGVQQSGLNPNTGFSLPNIPAAQTVVVTFDVLIVQDPENEDILNQANVTASFQVNPSEPPVTINVPSNVVNTTVQSGNFEVVKSVNTDVATVGDVLVYTIEVINAGSVPATNVFFQDSIPQGTLFIENSVLVNGVLQEGADPGLGFPLNDLPTGASVIVTFEVLIDEIPQGNNVVNNANVTGDFLVNPTEPPITVTVPSNTVMTVVNSSGLNVMKSVSATEAGVGDTLTYTVRIQNSGTVAATNVSFLDPIPVGTTFVANSVTINGTPQPGLNPTTGFPLANIPVGGMVTVTFQVTITSIPPNRVLPNNANVTADFQVSPLQPPITIVTISNIVVTRVNVGSLNVMKSVNTPQAGVGDTLTYTILIQNTGTVPATNIVFQDPIPSGTAFVANSVTINGVVQQGADPMVGFPVPNIPVGQTSTITFQVTVTSIPSGGNIRNQSNVTASFLINPANPPITTVTNSNFVVTQVNTAQLNIQKSSSVQQAALGETYTYSVVIRNNGTVTATNVSFLDPIALETTFVANSVTINGTPQPGFDPNIGFPLPNIAAGTSLTVTFQVTVVAPSTRGAVLNTASATATFLLNPLQPPVTTTNSSNTTVVTIPLPPPGEVTATKTVDVATGAVGDVLTYTVLITNVGIIPVTDVLFQDVIPEGTTFVDNSVTIGGVQQPGLNPEIGFTVTPLLIAGGSIEVTFQVTITEIPDNEVILNDADVTFTSQPNPQEPPITETILTNLVVTTINIAFIFPLKLVDKEVATVGEILTYDVLIFNFGTVPATNVQFIDTTSAGVAFVPGSVSINGVPAPGLDPFIGFTVPDIPVDDFVLVTYQEVVTSIPEGGTIVNFVDVTATFAVSETEPPITETTTSNTTLTEINESGLNVLKSVSQPVVAVGDTITYTTVVQNTGTVIATNVQYSDVLPSSIAFVPNSVMIDGVLQPGFNPNNGFPLPDINPGESVEVTFQVTVVSVPTNGTIANTANVTGSFVLVPGEPPVIVNQSSNTTLTTVNRGQFNVIKQVNRVATLVGDILTYTVQITNTGTVTANNVQFIDTISTGASFVSNSVTINGAPQPNLNPITGFGVGDIPVGETVIVTFQATVTNIPSSGTITNVANITGSFTLVPGEPPVVVTELSNTTITRVNRGRFSVIKSVNKEATRLGDTLTYSVQVTNTGTVTATNVQFIDVPSPSLEFVPGSVQINGIPQVGLDPFVGFVLPNLAVGDSVLITFEVNVIAVPPSSSIMNTARVTGDFELIPGEPPFTITNSSNTTVTPVNRGSLDMQKEVDHSIVGVGETVKYTVRILNTGTADAMNIQFIDVLSPEAVFVPNSVTVNGVARPGVNPQVGFTIVDIPVGETAIVTYEATITSFPDGGTVVNVAGALAEYILVPGEPPVTVMDTSNTVIVTVNTAILFVAKGANFEVAMIGDVVTYGIAVINDSTVPVTNIVLTDIIDPNTLFINGTVTVNDVPFPFANPNTGIPLGDFQPNDAAIINFQVVITGGQINNLVTNTAIANGLATVNPNEPPVVVEGDSNTVVIPFIPQNVSTTVVKTANLQAATIGDVITFTTVITNTGDTAIQNIRFQDMLDSSVQFVLGTVTIDNTLVPNVNPVSGFIIGNLNPGEARTVSFQVVVQSAPNGSGNYINQASIRFEHQVGTVLPPVTQMVESNIVVIPFVPTIEQICETNLNCLGKIPFQCSPCNHLQINKKSIQKEHPEKRMLFLY</sequence>
<feature type="domain" description="DUF11" evidence="1">
    <location>
        <begin position="739"/>
        <end position="843"/>
    </location>
</feature>
<dbReference type="PANTHER" id="PTHR34819">
    <property type="entry name" value="LARGE CYSTEINE-RICH PERIPLASMIC PROTEIN OMCB"/>
    <property type="match status" value="1"/>
</dbReference>
<feature type="domain" description="DUF11" evidence="1">
    <location>
        <begin position="872"/>
        <end position="975"/>
    </location>
</feature>
<dbReference type="InterPro" id="IPR008966">
    <property type="entry name" value="Adhesion_dom_sf"/>
</dbReference>
<feature type="domain" description="DUF11" evidence="1">
    <location>
        <begin position="1932"/>
        <end position="2034"/>
    </location>
</feature>